<evidence type="ECO:0000259" key="5">
    <source>
        <dbReference type="PROSITE" id="PS51078"/>
    </source>
</evidence>
<dbReference type="EMBL" id="JBHSXS010000048">
    <property type="protein sequence ID" value="MFC6886121.1"/>
    <property type="molecule type" value="Genomic_DNA"/>
</dbReference>
<comment type="caution">
    <text evidence="6">The sequence shown here is derived from an EMBL/GenBank/DDBJ whole genome shotgun (WGS) entry which is preliminary data.</text>
</comment>
<keyword evidence="2" id="KW-0238">DNA-binding</keyword>
<reference evidence="7" key="1">
    <citation type="journal article" date="2019" name="Int. J. Syst. Evol. Microbiol.">
        <title>The Global Catalogue of Microorganisms (GCM) 10K type strain sequencing project: providing services to taxonomists for standard genome sequencing and annotation.</title>
        <authorList>
            <consortium name="The Broad Institute Genomics Platform"/>
            <consortium name="The Broad Institute Genome Sequencing Center for Infectious Disease"/>
            <person name="Wu L."/>
            <person name="Ma J."/>
        </authorList>
    </citation>
    <scope>NUCLEOTIDE SEQUENCE [LARGE SCALE GENOMIC DNA]</scope>
    <source>
        <strain evidence="7">JCM 3369</strain>
    </source>
</reference>
<dbReference type="InterPro" id="IPR036390">
    <property type="entry name" value="WH_DNA-bd_sf"/>
</dbReference>
<dbReference type="InterPro" id="IPR029016">
    <property type="entry name" value="GAF-like_dom_sf"/>
</dbReference>
<sequence length="261" mass="27609">MDADKPKGQPDSVRVLTKAMAVLELLAESEGPVPLNEISARLGLNKSTCHRILNTLVGGTFVERAAPGSYRLGIGVFRVGSAMARHLDVRERSLPAMEGLHRTTGETVFLCVPRDGEAVCVERLDGRYASTHFLRLGGALPLHIGAAPRVLLAALPDAEVDAYLARPLERNTPDTPATATELWPEITRIRAAGRAVSRDDVVPGVKAFGAPVRDHTGRVVAALSLSGMAAHIADEAETDVLDAVAAAADEASAAMGHRPRP</sequence>
<dbReference type="Proteomes" id="UP001596380">
    <property type="component" value="Unassembled WGS sequence"/>
</dbReference>
<dbReference type="Pfam" id="PF01614">
    <property type="entry name" value="IclR_C"/>
    <property type="match status" value="1"/>
</dbReference>
<dbReference type="SMART" id="SM00346">
    <property type="entry name" value="HTH_ICLR"/>
    <property type="match status" value="1"/>
</dbReference>
<dbReference type="SUPFAM" id="SSF55781">
    <property type="entry name" value="GAF domain-like"/>
    <property type="match status" value="1"/>
</dbReference>
<organism evidence="6 7">
    <name type="scientific">Actinomadura yumaensis</name>
    <dbReference type="NCBI Taxonomy" id="111807"/>
    <lineage>
        <taxon>Bacteria</taxon>
        <taxon>Bacillati</taxon>
        <taxon>Actinomycetota</taxon>
        <taxon>Actinomycetes</taxon>
        <taxon>Streptosporangiales</taxon>
        <taxon>Thermomonosporaceae</taxon>
        <taxon>Actinomadura</taxon>
    </lineage>
</organism>
<evidence type="ECO:0000313" key="7">
    <source>
        <dbReference type="Proteomes" id="UP001596380"/>
    </source>
</evidence>
<evidence type="ECO:0000313" key="6">
    <source>
        <dbReference type="EMBL" id="MFC6886121.1"/>
    </source>
</evidence>
<dbReference type="InterPro" id="IPR050707">
    <property type="entry name" value="HTH_MetabolicPath_Reg"/>
</dbReference>
<evidence type="ECO:0000259" key="4">
    <source>
        <dbReference type="PROSITE" id="PS51077"/>
    </source>
</evidence>
<proteinExistence type="predicted"/>
<accession>A0ABW2CYS1</accession>
<protein>
    <submittedName>
        <fullName evidence="6">IclR family transcriptional regulator</fullName>
    </submittedName>
</protein>
<keyword evidence="7" id="KW-1185">Reference proteome</keyword>
<keyword evidence="1" id="KW-0805">Transcription regulation</keyword>
<dbReference type="Pfam" id="PF09339">
    <property type="entry name" value="HTH_IclR"/>
    <property type="match status" value="1"/>
</dbReference>
<dbReference type="InterPro" id="IPR036388">
    <property type="entry name" value="WH-like_DNA-bd_sf"/>
</dbReference>
<dbReference type="PROSITE" id="PS51078">
    <property type="entry name" value="ICLR_ED"/>
    <property type="match status" value="1"/>
</dbReference>
<dbReference type="Gene3D" id="1.10.10.10">
    <property type="entry name" value="Winged helix-like DNA-binding domain superfamily/Winged helix DNA-binding domain"/>
    <property type="match status" value="1"/>
</dbReference>
<evidence type="ECO:0000256" key="2">
    <source>
        <dbReference type="ARBA" id="ARBA00023125"/>
    </source>
</evidence>
<dbReference type="PROSITE" id="PS51077">
    <property type="entry name" value="HTH_ICLR"/>
    <property type="match status" value="1"/>
</dbReference>
<dbReference type="Gene3D" id="3.30.450.40">
    <property type="match status" value="1"/>
</dbReference>
<evidence type="ECO:0000256" key="1">
    <source>
        <dbReference type="ARBA" id="ARBA00023015"/>
    </source>
</evidence>
<evidence type="ECO:0000256" key="3">
    <source>
        <dbReference type="ARBA" id="ARBA00023163"/>
    </source>
</evidence>
<keyword evidence="3" id="KW-0804">Transcription</keyword>
<dbReference type="PANTHER" id="PTHR30136:SF24">
    <property type="entry name" value="HTH-TYPE TRANSCRIPTIONAL REPRESSOR ALLR"/>
    <property type="match status" value="1"/>
</dbReference>
<dbReference type="SUPFAM" id="SSF46785">
    <property type="entry name" value="Winged helix' DNA-binding domain"/>
    <property type="match status" value="1"/>
</dbReference>
<name>A0ABW2CYS1_9ACTN</name>
<feature type="domain" description="IclR-ED" evidence="5">
    <location>
        <begin position="75"/>
        <end position="257"/>
    </location>
</feature>
<gene>
    <name evidence="6" type="ORF">ACFQKB_40625</name>
</gene>
<dbReference type="RefSeq" id="WP_378048372.1">
    <property type="nucleotide sequence ID" value="NZ_JBHSXE010000001.1"/>
</dbReference>
<dbReference type="PANTHER" id="PTHR30136">
    <property type="entry name" value="HELIX-TURN-HELIX TRANSCRIPTIONAL REGULATOR, ICLR FAMILY"/>
    <property type="match status" value="1"/>
</dbReference>
<dbReference type="InterPro" id="IPR005471">
    <property type="entry name" value="Tscrpt_reg_IclR_N"/>
</dbReference>
<dbReference type="InterPro" id="IPR014757">
    <property type="entry name" value="Tscrpt_reg_IclR_C"/>
</dbReference>
<feature type="domain" description="HTH iclR-type" evidence="4">
    <location>
        <begin position="13"/>
        <end position="74"/>
    </location>
</feature>